<dbReference type="UniPathway" id="UPA00545">
    <property type="reaction ID" value="UER00823"/>
</dbReference>
<dbReference type="GO" id="GO:0030599">
    <property type="term" value="F:pectinesterase activity"/>
    <property type="evidence" value="ECO:0007669"/>
    <property type="project" value="UniProtKB-UniRule"/>
</dbReference>
<evidence type="ECO:0000256" key="7">
    <source>
        <dbReference type="PROSITE-ProRule" id="PRU10040"/>
    </source>
</evidence>
<keyword evidence="6 8" id="KW-0063">Aspartyl esterase</keyword>
<dbReference type="GO" id="GO:0045490">
    <property type="term" value="P:pectin catabolic process"/>
    <property type="evidence" value="ECO:0007669"/>
    <property type="project" value="UniProtKB-UniRule"/>
</dbReference>
<dbReference type="InterPro" id="IPR011050">
    <property type="entry name" value="Pectin_lyase_fold/virulence"/>
</dbReference>
<dbReference type="AlphaFoldDB" id="A0A835QN82"/>
<dbReference type="EC" id="3.1.1.11" evidence="3 8"/>
<keyword evidence="8" id="KW-0732">Signal</keyword>
<dbReference type="InterPro" id="IPR000070">
    <property type="entry name" value="Pectinesterase_cat"/>
</dbReference>
<proteinExistence type="predicted"/>
<dbReference type="GO" id="GO:0042545">
    <property type="term" value="P:cell wall modification"/>
    <property type="evidence" value="ECO:0007669"/>
    <property type="project" value="UniProtKB-UniRule"/>
</dbReference>
<sequence length="340" mass="36418">MASRRFPFFYFLFLHVAPLAKCSSAERVVTVALDGTGDFRTITEAIEIVPSKSSSRTTIVVGAGVYHEYLVVPPEKVNLTLQGAGSGATIITGNRSYAGGWSTLDSATVSIEAAGFAALDLTFQNSAGIQGGQAVALNVHGGTSAFYRCVIDGYQDTLFAQSGRQFYRGCTILGTVDFIFGNAAAVFQDCVISPRGSRGGTITAQSRQQKKERKAFSFHRCVVEAIADADSGEEAVKPESFYLGRPWRPYASVVFLKTFMSDVINPKGWVPWDGPSKPMPPTIYYGEFENFGPGAAAAGRVKLEGVKQIGKAEASWFTVGALIAGDSWIPATNVPFDSNL</sequence>
<keyword evidence="4" id="KW-0134">Cell wall</keyword>
<evidence type="ECO:0000256" key="6">
    <source>
        <dbReference type="ARBA" id="ARBA00023085"/>
    </source>
</evidence>
<evidence type="ECO:0000256" key="3">
    <source>
        <dbReference type="ARBA" id="ARBA00013229"/>
    </source>
</evidence>
<keyword evidence="11" id="KW-1185">Reference proteome</keyword>
<comment type="catalytic activity">
    <reaction evidence="8">
        <text>[(1-&gt;4)-alpha-D-galacturonosyl methyl ester](n) + n H2O = [(1-&gt;4)-alpha-D-galacturonosyl](n) + n methanol + n H(+)</text>
        <dbReference type="Rhea" id="RHEA:22380"/>
        <dbReference type="Rhea" id="RHEA-COMP:14570"/>
        <dbReference type="Rhea" id="RHEA-COMP:14573"/>
        <dbReference type="ChEBI" id="CHEBI:15377"/>
        <dbReference type="ChEBI" id="CHEBI:15378"/>
        <dbReference type="ChEBI" id="CHEBI:17790"/>
        <dbReference type="ChEBI" id="CHEBI:140522"/>
        <dbReference type="ChEBI" id="CHEBI:140523"/>
        <dbReference type="EC" id="3.1.1.11"/>
    </reaction>
</comment>
<feature type="signal peptide" evidence="8">
    <location>
        <begin position="1"/>
        <end position="22"/>
    </location>
</feature>
<reference evidence="10 11" key="1">
    <citation type="journal article" date="2020" name="Nat. Food">
        <title>A phased Vanilla planifolia genome enables genetic improvement of flavour and production.</title>
        <authorList>
            <person name="Hasing T."/>
            <person name="Tang H."/>
            <person name="Brym M."/>
            <person name="Khazi F."/>
            <person name="Huang T."/>
            <person name="Chambers A.H."/>
        </authorList>
    </citation>
    <scope>NUCLEOTIDE SEQUENCE [LARGE SCALE GENOMIC DNA]</scope>
    <source>
        <tissue evidence="10">Leaf</tissue>
    </source>
</reference>
<dbReference type="PROSITE" id="PS00503">
    <property type="entry name" value="PECTINESTERASE_2"/>
    <property type="match status" value="1"/>
</dbReference>
<dbReference type="FunFam" id="2.160.20.10:FF:000029">
    <property type="entry name" value="Pectinesterase 4"/>
    <property type="match status" value="1"/>
</dbReference>
<dbReference type="Proteomes" id="UP000636800">
    <property type="component" value="Chromosome 6"/>
</dbReference>
<keyword evidence="4" id="KW-0964">Secreted</keyword>
<gene>
    <name evidence="10" type="ORF">HPP92_013336</name>
</gene>
<evidence type="ECO:0000313" key="10">
    <source>
        <dbReference type="EMBL" id="KAG0476495.1"/>
    </source>
</evidence>
<dbReference type="SUPFAM" id="SSF51126">
    <property type="entry name" value="Pectin lyase-like"/>
    <property type="match status" value="1"/>
</dbReference>
<organism evidence="10 11">
    <name type="scientific">Vanilla planifolia</name>
    <name type="common">Vanilla</name>
    <dbReference type="NCBI Taxonomy" id="51239"/>
    <lineage>
        <taxon>Eukaryota</taxon>
        <taxon>Viridiplantae</taxon>
        <taxon>Streptophyta</taxon>
        <taxon>Embryophyta</taxon>
        <taxon>Tracheophyta</taxon>
        <taxon>Spermatophyta</taxon>
        <taxon>Magnoliopsida</taxon>
        <taxon>Liliopsida</taxon>
        <taxon>Asparagales</taxon>
        <taxon>Orchidaceae</taxon>
        <taxon>Vanilloideae</taxon>
        <taxon>Vanilleae</taxon>
        <taxon>Vanilla</taxon>
    </lineage>
</organism>
<name>A0A835QN82_VANPL</name>
<protein>
    <recommendedName>
        <fullName evidence="3 8">Pectinesterase</fullName>
        <ecNumber evidence="3 8">3.1.1.11</ecNumber>
    </recommendedName>
</protein>
<feature type="chain" id="PRO_5033111600" description="Pectinesterase" evidence="8">
    <location>
        <begin position="23"/>
        <end position="340"/>
    </location>
</feature>
<evidence type="ECO:0000256" key="4">
    <source>
        <dbReference type="ARBA" id="ARBA00022512"/>
    </source>
</evidence>
<evidence type="ECO:0000259" key="9">
    <source>
        <dbReference type="Pfam" id="PF01095"/>
    </source>
</evidence>
<evidence type="ECO:0000313" key="11">
    <source>
        <dbReference type="Proteomes" id="UP000636800"/>
    </source>
</evidence>
<dbReference type="PANTHER" id="PTHR31707">
    <property type="entry name" value="PECTINESTERASE"/>
    <property type="match status" value="1"/>
</dbReference>
<comment type="pathway">
    <text evidence="2 8">Glycan metabolism; pectin degradation; 2-dehydro-3-deoxy-D-gluconate from pectin: step 1/5.</text>
</comment>
<evidence type="ECO:0000256" key="2">
    <source>
        <dbReference type="ARBA" id="ARBA00005184"/>
    </source>
</evidence>
<keyword evidence="5 8" id="KW-0378">Hydrolase</keyword>
<feature type="domain" description="Pectinesterase catalytic" evidence="9">
    <location>
        <begin position="29"/>
        <end position="326"/>
    </location>
</feature>
<evidence type="ECO:0000256" key="1">
    <source>
        <dbReference type="ARBA" id="ARBA00004191"/>
    </source>
</evidence>
<evidence type="ECO:0000256" key="5">
    <source>
        <dbReference type="ARBA" id="ARBA00022801"/>
    </source>
</evidence>
<feature type="active site" evidence="7">
    <location>
        <position position="177"/>
    </location>
</feature>
<dbReference type="InterPro" id="IPR012334">
    <property type="entry name" value="Pectin_lyas_fold"/>
</dbReference>
<accession>A0A835QN82</accession>
<dbReference type="EMBL" id="JADCNL010000006">
    <property type="protein sequence ID" value="KAG0476495.1"/>
    <property type="molecule type" value="Genomic_DNA"/>
</dbReference>
<dbReference type="Gene3D" id="2.160.20.10">
    <property type="entry name" value="Single-stranded right-handed beta-helix, Pectin lyase-like"/>
    <property type="match status" value="1"/>
</dbReference>
<dbReference type="InterPro" id="IPR033131">
    <property type="entry name" value="Pectinesterase_Asp_AS"/>
</dbReference>
<comment type="caution">
    <text evidence="10">The sequence shown here is derived from an EMBL/GenBank/DDBJ whole genome shotgun (WGS) entry which is preliminary data.</text>
</comment>
<dbReference type="OrthoDB" id="9944568at2759"/>
<comment type="subcellular location">
    <subcellularLocation>
        <location evidence="1">Secreted</location>
        <location evidence="1">Cell wall</location>
    </subcellularLocation>
</comment>
<evidence type="ECO:0000256" key="8">
    <source>
        <dbReference type="RuleBase" id="RU000589"/>
    </source>
</evidence>
<dbReference type="Pfam" id="PF01095">
    <property type="entry name" value="Pectinesterase"/>
    <property type="match status" value="1"/>
</dbReference>